<name>A0A250X624_9CHLO</name>
<dbReference type="AlphaFoldDB" id="A0A250X624"/>
<keyword evidence="1" id="KW-0472">Membrane</keyword>
<gene>
    <name evidence="2" type="ORF">CEUSTIGMA_g5977.t1</name>
</gene>
<reference evidence="2 3" key="1">
    <citation type="submission" date="2017-08" db="EMBL/GenBank/DDBJ databases">
        <title>Acidophilic green algal genome provides insights into adaptation to an acidic environment.</title>
        <authorList>
            <person name="Hirooka S."/>
            <person name="Hirose Y."/>
            <person name="Kanesaki Y."/>
            <person name="Higuchi S."/>
            <person name="Fujiwara T."/>
            <person name="Onuma R."/>
            <person name="Era A."/>
            <person name="Ohbayashi R."/>
            <person name="Uzuka A."/>
            <person name="Nozaki H."/>
            <person name="Yoshikawa H."/>
            <person name="Miyagishima S.Y."/>
        </authorList>
    </citation>
    <scope>NUCLEOTIDE SEQUENCE [LARGE SCALE GENOMIC DNA]</scope>
    <source>
        <strain evidence="2 3">NIES-2499</strain>
    </source>
</reference>
<protein>
    <submittedName>
        <fullName evidence="2">Uncharacterized protein</fullName>
    </submittedName>
</protein>
<sequence>MHKNGHNATRNLKTVSQTLLIKARSSFNRPKCIVGCNSNNEAEAGTPAWLSAMLQDAKISVDDFKKDLTSTASKVSHLLTPKSAGDPADWMMMILSTIVFTVFAMHLYRIYAFLAYPQLFN</sequence>
<keyword evidence="1" id="KW-0812">Transmembrane</keyword>
<evidence type="ECO:0000313" key="2">
    <source>
        <dbReference type="EMBL" id="GAX78537.1"/>
    </source>
</evidence>
<evidence type="ECO:0000256" key="1">
    <source>
        <dbReference type="SAM" id="Phobius"/>
    </source>
</evidence>
<keyword evidence="1" id="KW-1133">Transmembrane helix</keyword>
<dbReference type="EMBL" id="BEGY01000033">
    <property type="protein sequence ID" value="GAX78537.1"/>
    <property type="molecule type" value="Genomic_DNA"/>
</dbReference>
<proteinExistence type="predicted"/>
<organism evidence="2 3">
    <name type="scientific">Chlamydomonas eustigma</name>
    <dbReference type="NCBI Taxonomy" id="1157962"/>
    <lineage>
        <taxon>Eukaryota</taxon>
        <taxon>Viridiplantae</taxon>
        <taxon>Chlorophyta</taxon>
        <taxon>core chlorophytes</taxon>
        <taxon>Chlorophyceae</taxon>
        <taxon>CS clade</taxon>
        <taxon>Chlamydomonadales</taxon>
        <taxon>Chlamydomonadaceae</taxon>
        <taxon>Chlamydomonas</taxon>
    </lineage>
</organism>
<accession>A0A250X624</accession>
<evidence type="ECO:0000313" key="3">
    <source>
        <dbReference type="Proteomes" id="UP000232323"/>
    </source>
</evidence>
<keyword evidence="3" id="KW-1185">Reference proteome</keyword>
<feature type="transmembrane region" description="Helical" evidence="1">
    <location>
        <begin position="90"/>
        <end position="111"/>
    </location>
</feature>
<comment type="caution">
    <text evidence="2">The sequence shown here is derived from an EMBL/GenBank/DDBJ whole genome shotgun (WGS) entry which is preliminary data.</text>
</comment>
<dbReference type="Proteomes" id="UP000232323">
    <property type="component" value="Unassembled WGS sequence"/>
</dbReference>